<evidence type="ECO:0000313" key="3">
    <source>
        <dbReference type="WBParaSite" id="ACAC_0000656801-mRNA-1"/>
    </source>
</evidence>
<feature type="transmembrane region" description="Helical" evidence="1">
    <location>
        <begin position="130"/>
        <end position="152"/>
    </location>
</feature>
<accession>A0A158P833</accession>
<feature type="transmembrane region" description="Helical" evidence="1">
    <location>
        <begin position="254"/>
        <end position="275"/>
    </location>
</feature>
<evidence type="ECO:0000256" key="1">
    <source>
        <dbReference type="SAM" id="Phobius"/>
    </source>
</evidence>
<keyword evidence="1" id="KW-0812">Transmembrane</keyword>
<protein>
    <submittedName>
        <fullName evidence="3">Gustatory receptor</fullName>
    </submittedName>
</protein>
<dbReference type="AlphaFoldDB" id="A0A158P833"/>
<keyword evidence="1" id="KW-1133">Transmembrane helix</keyword>
<dbReference type="Proteomes" id="UP000035642">
    <property type="component" value="Unassembled WGS sequence"/>
</dbReference>
<keyword evidence="1" id="KW-0472">Membrane</keyword>
<reference evidence="2" key="1">
    <citation type="submission" date="2012-09" db="EMBL/GenBank/DDBJ databases">
        <authorList>
            <person name="Martin A.A."/>
        </authorList>
    </citation>
    <scope>NUCLEOTIDE SEQUENCE</scope>
</reference>
<keyword evidence="2" id="KW-1185">Reference proteome</keyword>
<dbReference type="WBParaSite" id="ACAC_0000656801-mRNA-1">
    <property type="protein sequence ID" value="ACAC_0000656801-mRNA-1"/>
    <property type="gene ID" value="ACAC_0000656801"/>
</dbReference>
<proteinExistence type="predicted"/>
<sequence length="424" mass="47909">MFNGAPPRPPRTTSNAQTWRESIAVFTSILLCISLFVSFYRLESVHGIVYNSFCLLPNLCYYMIGEFQISVVCLCAYYWSDRAVYEELIDYLDKTISISKINYNHLLGLYQLSDKEIAALSQQRTYKAILGYYILGDLGCYLCLIIVIILFFTTNTSKTPLHIIFWLILIVGVLYCICEVHVFTFILLPYSSLLPNSTEQLLNHAIPHNPGGLMQMEQRLGCTFDHNLYAANKRRLNPRNTCDPQIESSFIQHFLLIALLVLRLLPIIFGVLLLAKHTPLSESIAVFVEKLRPAYERNRLYLKKENLNAQNIEKKTSQLMQPPRYNNAAYFSTCGAIGVDSSRSSDISRADAGTSLIWFAAVISLLIDLTLIALLLFELDRVQIPIKGVSHASVLIRLAVYIIHEAPGIDVMLNGPIDSPGNWA</sequence>
<feature type="transmembrane region" description="Helical" evidence="1">
    <location>
        <begin position="21"/>
        <end position="41"/>
    </location>
</feature>
<feature type="transmembrane region" description="Helical" evidence="1">
    <location>
        <begin position="356"/>
        <end position="377"/>
    </location>
</feature>
<feature type="transmembrane region" description="Helical" evidence="1">
    <location>
        <begin position="164"/>
        <end position="188"/>
    </location>
</feature>
<evidence type="ECO:0000313" key="2">
    <source>
        <dbReference type="Proteomes" id="UP000035642"/>
    </source>
</evidence>
<reference evidence="3" key="2">
    <citation type="submission" date="2016-04" db="UniProtKB">
        <authorList>
            <consortium name="WormBaseParasite"/>
        </authorList>
    </citation>
    <scope>IDENTIFICATION</scope>
</reference>
<name>A0A158P833_ANGCA</name>
<organism evidence="2 3">
    <name type="scientific">Angiostrongylus cantonensis</name>
    <name type="common">Rat lungworm</name>
    <dbReference type="NCBI Taxonomy" id="6313"/>
    <lineage>
        <taxon>Eukaryota</taxon>
        <taxon>Metazoa</taxon>
        <taxon>Ecdysozoa</taxon>
        <taxon>Nematoda</taxon>
        <taxon>Chromadorea</taxon>
        <taxon>Rhabditida</taxon>
        <taxon>Rhabditina</taxon>
        <taxon>Rhabditomorpha</taxon>
        <taxon>Strongyloidea</taxon>
        <taxon>Metastrongylidae</taxon>
        <taxon>Angiostrongylus</taxon>
    </lineage>
</organism>